<evidence type="ECO:0000313" key="2">
    <source>
        <dbReference type="Proteomes" id="UP000244224"/>
    </source>
</evidence>
<gene>
    <name evidence="1" type="ORF">C8N34_1536</name>
</gene>
<dbReference type="Proteomes" id="UP000244224">
    <property type="component" value="Unassembled WGS sequence"/>
</dbReference>
<dbReference type="AlphaFoldDB" id="A0A2T6A010"/>
<name>A0A2T6A010_9RHOB</name>
<reference evidence="1 2" key="1">
    <citation type="submission" date="2018-04" db="EMBL/GenBank/DDBJ databases">
        <title>Genomic Encyclopedia of Archaeal and Bacterial Type Strains, Phase II (KMG-II): from individual species to whole genera.</title>
        <authorList>
            <person name="Goeker M."/>
        </authorList>
    </citation>
    <scope>NUCLEOTIDE SEQUENCE [LARGE SCALE GENOMIC DNA]</scope>
    <source>
        <strain evidence="1 2">DSM 21823</strain>
    </source>
</reference>
<evidence type="ECO:0000313" key="1">
    <source>
        <dbReference type="EMBL" id="PTX37161.1"/>
    </source>
</evidence>
<proteinExistence type="predicted"/>
<accession>A0A2T6A010</accession>
<dbReference type="InterPro" id="IPR056912">
    <property type="entry name" value="Phage_JBD30_tail_term-like"/>
</dbReference>
<comment type="caution">
    <text evidence="1">The sequence shown here is derived from an EMBL/GenBank/DDBJ whole genome shotgun (WGS) entry which is preliminary data.</text>
</comment>
<organism evidence="1 2">
    <name type="scientific">Gemmobacter caeni</name>
    <dbReference type="NCBI Taxonomy" id="589035"/>
    <lineage>
        <taxon>Bacteria</taxon>
        <taxon>Pseudomonadati</taxon>
        <taxon>Pseudomonadota</taxon>
        <taxon>Alphaproteobacteria</taxon>
        <taxon>Rhodobacterales</taxon>
        <taxon>Paracoccaceae</taxon>
        <taxon>Gemmobacter</taxon>
    </lineage>
</organism>
<keyword evidence="2" id="KW-1185">Reference proteome</keyword>
<dbReference type="EMBL" id="QBKP01000053">
    <property type="protein sequence ID" value="PTX37161.1"/>
    <property type="molecule type" value="Genomic_DNA"/>
</dbReference>
<sequence>MIGAISARLSDTVPALTGRVAGAVDFGRLIEAGKLPAKTPAAFVLPAGIQGGHVAAAAGAYVQDTDEILTVMLALRVHDAAGQRGGDPLKALIDAVLGALCGWCPAGPATGVLRLVRGSLMSMNAGLILYQIDLALSNQLRISR</sequence>
<dbReference type="RefSeq" id="WP_108131041.1">
    <property type="nucleotide sequence ID" value="NZ_QBKP01000053.1"/>
</dbReference>
<dbReference type="Pfam" id="PF23840">
    <property type="entry name" value="Phage_tail_terminator"/>
    <property type="match status" value="1"/>
</dbReference>
<protein>
    <submittedName>
        <fullName evidence="1">Uncharacterized protein</fullName>
    </submittedName>
</protein>